<dbReference type="Pfam" id="PF08450">
    <property type="entry name" value="SGL"/>
    <property type="match status" value="1"/>
</dbReference>
<dbReference type="Gene3D" id="2.120.10.30">
    <property type="entry name" value="TolB, C-terminal domain"/>
    <property type="match status" value="1"/>
</dbReference>
<comment type="caution">
    <text evidence="3">The sequence shown here is derived from an EMBL/GenBank/DDBJ whole genome shotgun (WGS) entry which is preliminary data.</text>
</comment>
<dbReference type="InterPro" id="IPR011042">
    <property type="entry name" value="6-blade_b-propeller_TolB-like"/>
</dbReference>
<dbReference type="Proteomes" id="UP000584642">
    <property type="component" value="Unassembled WGS sequence"/>
</dbReference>
<dbReference type="InterPro" id="IPR005511">
    <property type="entry name" value="SMP-30"/>
</dbReference>
<reference evidence="3 4" key="1">
    <citation type="submission" date="2020-05" db="EMBL/GenBank/DDBJ databases">
        <title>Azospirillum oleiclasticum sp. nov, a nitrogen-fixing and heavy crude oil-emulsifying bacterium isolated from the crude oil of Yumen Oilfield.</title>
        <authorList>
            <person name="Wu D."/>
            <person name="Cai M."/>
            <person name="Zhang X."/>
        </authorList>
    </citation>
    <scope>NUCLEOTIDE SEQUENCE [LARGE SCALE GENOMIC DNA]</scope>
    <source>
        <strain evidence="3 4">ROY-1-1-2</strain>
    </source>
</reference>
<sequence length="294" mass="31261">MERVPVAVLGEHRCHLGEGPAYDAASDTAWWFDILERRLFEARLGSGGVVVHTLPVMASALAYVDDGSQLLVAEDGLYRRDVAGGRLTLFLPLEADNPATRSNDARVHPSGTFWIGTMGRQAEAGAGTIHALQGGVLHRLYDRITIPNAICFAPDGATAYFTDSPTNRLFRVAVDPSTGLPVGEPATLHQHDGAGGLDGAVVDAEGLIWCARWGAACVDAYTPVGDRVRTLAVPALQASCPVFVGRDFGRLLVTSAYEGMDAAAREADPQHGLTFLLDPGVRGRPEPRVRLGDG</sequence>
<protein>
    <submittedName>
        <fullName evidence="3">SMP-30/gluconolactonase/LRE family protein</fullName>
    </submittedName>
</protein>
<evidence type="ECO:0000256" key="1">
    <source>
        <dbReference type="ARBA" id="ARBA00008853"/>
    </source>
</evidence>
<name>A0ABX2TE81_9PROT</name>
<evidence type="ECO:0000313" key="3">
    <source>
        <dbReference type="EMBL" id="NYZ21005.1"/>
    </source>
</evidence>
<dbReference type="PANTHER" id="PTHR10907">
    <property type="entry name" value="REGUCALCIN"/>
    <property type="match status" value="1"/>
</dbReference>
<keyword evidence="4" id="KW-1185">Reference proteome</keyword>
<evidence type="ECO:0000313" key="4">
    <source>
        <dbReference type="Proteomes" id="UP000584642"/>
    </source>
</evidence>
<evidence type="ECO:0000259" key="2">
    <source>
        <dbReference type="Pfam" id="PF08450"/>
    </source>
</evidence>
<dbReference type="PANTHER" id="PTHR10907:SF47">
    <property type="entry name" value="REGUCALCIN"/>
    <property type="match status" value="1"/>
</dbReference>
<comment type="similarity">
    <text evidence="1">Belongs to the SMP-30/CGR1 family.</text>
</comment>
<proteinExistence type="inferred from homology"/>
<dbReference type="EMBL" id="JABFDB010000010">
    <property type="protein sequence ID" value="NYZ21005.1"/>
    <property type="molecule type" value="Genomic_DNA"/>
</dbReference>
<feature type="domain" description="SMP-30/Gluconolactonase/LRE-like region" evidence="2">
    <location>
        <begin position="16"/>
        <end position="256"/>
    </location>
</feature>
<dbReference type="SUPFAM" id="SSF63829">
    <property type="entry name" value="Calcium-dependent phosphotriesterase"/>
    <property type="match status" value="1"/>
</dbReference>
<accession>A0ABX2TE81</accession>
<dbReference type="InterPro" id="IPR013658">
    <property type="entry name" value="SGL"/>
</dbReference>
<organism evidence="3 4">
    <name type="scientific">Azospirillum oleiclasticum</name>
    <dbReference type="NCBI Taxonomy" id="2735135"/>
    <lineage>
        <taxon>Bacteria</taxon>
        <taxon>Pseudomonadati</taxon>
        <taxon>Pseudomonadota</taxon>
        <taxon>Alphaproteobacteria</taxon>
        <taxon>Rhodospirillales</taxon>
        <taxon>Azospirillaceae</taxon>
        <taxon>Azospirillum</taxon>
    </lineage>
</organism>
<gene>
    <name evidence="3" type="ORF">HND93_14920</name>
</gene>
<dbReference type="PRINTS" id="PR01790">
    <property type="entry name" value="SMP30FAMILY"/>
</dbReference>